<proteinExistence type="predicted"/>
<reference evidence="4" key="1">
    <citation type="journal article" date="2014" name="Int. J. Syst. Evol. Microbiol.">
        <title>Complete genome sequence of Corynebacterium casei LMG S-19264T (=DSM 44701T), isolated from a smear-ripened cheese.</title>
        <authorList>
            <consortium name="US DOE Joint Genome Institute (JGI-PGF)"/>
            <person name="Walter F."/>
            <person name="Albersmeier A."/>
            <person name="Kalinowski J."/>
            <person name="Ruckert C."/>
        </authorList>
    </citation>
    <scope>NUCLEOTIDE SEQUENCE</scope>
    <source>
        <strain evidence="4">JCM 3131</strain>
    </source>
</reference>
<feature type="region of interest" description="Disordered" evidence="1">
    <location>
        <begin position="1"/>
        <end position="33"/>
    </location>
</feature>
<comment type="caution">
    <text evidence="4">The sequence shown here is derived from an EMBL/GenBank/DDBJ whole genome shotgun (WGS) entry which is preliminary data.</text>
</comment>
<dbReference type="CDD" id="cd07374">
    <property type="entry name" value="CYTH-like_Pase"/>
    <property type="match status" value="1"/>
</dbReference>
<dbReference type="PROSITE" id="PS51707">
    <property type="entry name" value="CYTH"/>
    <property type="match status" value="1"/>
</dbReference>
<accession>A0A918BAF7</accession>
<dbReference type="PANTHER" id="PTHR39339">
    <property type="entry name" value="SLR1444 PROTEIN"/>
    <property type="match status" value="1"/>
</dbReference>
<dbReference type="PANTHER" id="PTHR39339:SF1">
    <property type="entry name" value="CHAD DOMAIN-CONTAINING PROTEIN"/>
    <property type="match status" value="1"/>
</dbReference>
<dbReference type="InterPro" id="IPR038186">
    <property type="entry name" value="CHAD_dom_sf"/>
</dbReference>
<dbReference type="Pfam" id="PF01928">
    <property type="entry name" value="CYTH"/>
    <property type="match status" value="1"/>
</dbReference>
<reference evidence="4" key="2">
    <citation type="submission" date="2020-09" db="EMBL/GenBank/DDBJ databases">
        <authorList>
            <person name="Sun Q."/>
            <person name="Ohkuma M."/>
        </authorList>
    </citation>
    <scope>NUCLEOTIDE SEQUENCE</scope>
    <source>
        <strain evidence="4">JCM 3131</strain>
    </source>
</reference>
<dbReference type="PROSITE" id="PS51708">
    <property type="entry name" value="CHAD"/>
    <property type="match status" value="1"/>
</dbReference>
<dbReference type="Proteomes" id="UP000620156">
    <property type="component" value="Unassembled WGS sequence"/>
</dbReference>
<dbReference type="SMART" id="SM01118">
    <property type="entry name" value="CYTH"/>
    <property type="match status" value="1"/>
</dbReference>
<gene>
    <name evidence="4" type="ORF">GCM10010145_22630</name>
</gene>
<dbReference type="SMART" id="SM00880">
    <property type="entry name" value="CHAD"/>
    <property type="match status" value="1"/>
</dbReference>
<feature type="compositionally biased region" description="Basic residues" evidence="1">
    <location>
        <begin position="1"/>
        <end position="19"/>
    </location>
</feature>
<dbReference type="Gene3D" id="2.40.320.10">
    <property type="entry name" value="Hypothetical Protein Pfu-838710-001"/>
    <property type="match status" value="1"/>
</dbReference>
<dbReference type="Pfam" id="PF05235">
    <property type="entry name" value="CHAD"/>
    <property type="match status" value="1"/>
</dbReference>
<organism evidence="4 5">
    <name type="scientific">Streptomyces ruber</name>
    <dbReference type="NCBI Taxonomy" id="83378"/>
    <lineage>
        <taxon>Bacteria</taxon>
        <taxon>Bacillati</taxon>
        <taxon>Actinomycetota</taxon>
        <taxon>Actinomycetes</taxon>
        <taxon>Kitasatosporales</taxon>
        <taxon>Streptomycetaceae</taxon>
        <taxon>Streptomyces</taxon>
    </lineage>
</organism>
<dbReference type="InterPro" id="IPR007899">
    <property type="entry name" value="CHAD_dom"/>
</dbReference>
<dbReference type="EMBL" id="BMQK01000003">
    <property type="protein sequence ID" value="GGQ52650.1"/>
    <property type="molecule type" value="Genomic_DNA"/>
</dbReference>
<sequence length="633" mass="69636">MRAAGSRHRKGERCRTAARRRPDPRITRSGGARAAATRACAEAAFEAGIDSFDTADVCGRGAAGEARAPSVSRSRCCGLVCGRAERDRVGCGGPGGPQRRTARKWRTYGFDPRNRVKWLCMAQSTRETERKYAAPAADDTAWLSALTRVGPVASVAEREAQKLDAVYYDTDDLRLTRTHASLRRRTGGTDAGWHLKLPLSESTREEIRAPLTSGDTPPEELRELALSRTRGAALRPVVRIRSTRALRHLLDAGGEVLAELSVDTVRADSLLDDGGRTKWTEMEVELADGVHPALLDRVEKVLRKHGVDRAQSPAKVVRALTETTPSLKRTADARAEVRRGSAGAHVVAHVRKLVDTLTDLDPAVRRDVPDAVHRMRTTSRRLRSCLRAYRSVLDREVTDPVRHELKWLGGELGAERDHEVLRERLTAGVRELPDELVLGPVTARLQFWDAAQQAEGRRRTLDALASPRYLKLLDKLRALADAPPLRAQAAGKPEKVMAKALRKEYGRLVKRMDRALGLPAGPDRDAAIHHARKAAKTLRYAAETARPALGKPARRLGKRVKAVQQVGGDQHDSVVTRDALRRLAISAHSAGEPGFTWGLLHGQEGASADARERELPEAWARARAAARHKALRR</sequence>
<evidence type="ECO:0000259" key="2">
    <source>
        <dbReference type="PROSITE" id="PS51707"/>
    </source>
</evidence>
<name>A0A918BAF7_9ACTN</name>
<evidence type="ECO:0000313" key="4">
    <source>
        <dbReference type="EMBL" id="GGQ52650.1"/>
    </source>
</evidence>
<evidence type="ECO:0000259" key="3">
    <source>
        <dbReference type="PROSITE" id="PS51708"/>
    </source>
</evidence>
<dbReference type="InterPro" id="IPR023577">
    <property type="entry name" value="CYTH_domain"/>
</dbReference>
<evidence type="ECO:0000313" key="5">
    <source>
        <dbReference type="Proteomes" id="UP000620156"/>
    </source>
</evidence>
<feature type="domain" description="CYTH" evidence="2">
    <location>
        <begin position="125"/>
        <end position="326"/>
    </location>
</feature>
<protein>
    <submittedName>
        <fullName evidence="4">CHAD domain-containing protein</fullName>
    </submittedName>
</protein>
<dbReference type="SUPFAM" id="SSF55154">
    <property type="entry name" value="CYTH-like phosphatases"/>
    <property type="match status" value="1"/>
</dbReference>
<evidence type="ECO:0000256" key="1">
    <source>
        <dbReference type="SAM" id="MobiDB-lite"/>
    </source>
</evidence>
<dbReference type="Gene3D" id="1.40.20.10">
    <property type="entry name" value="CHAD domain"/>
    <property type="match status" value="1"/>
</dbReference>
<keyword evidence="5" id="KW-1185">Reference proteome</keyword>
<feature type="domain" description="CHAD" evidence="3">
    <location>
        <begin position="339"/>
        <end position="624"/>
    </location>
</feature>
<dbReference type="InterPro" id="IPR033469">
    <property type="entry name" value="CYTH-like_dom_sf"/>
</dbReference>
<dbReference type="AlphaFoldDB" id="A0A918BAF7"/>